<proteinExistence type="predicted"/>
<accession>A0A7W7NZK0</accession>
<comment type="caution">
    <text evidence="1">The sequence shown here is derived from an EMBL/GenBank/DDBJ whole genome shotgun (WGS) entry which is preliminary data.</text>
</comment>
<name>A0A7W7NZK0_PSENT</name>
<dbReference type="EMBL" id="JACHLI010000001">
    <property type="protein sequence ID" value="MBB4861679.1"/>
    <property type="molecule type" value="Genomic_DNA"/>
</dbReference>
<organism evidence="1 2">
    <name type="scientific">Pseudomonas nitroreducens</name>
    <dbReference type="NCBI Taxonomy" id="46680"/>
    <lineage>
        <taxon>Bacteria</taxon>
        <taxon>Pseudomonadati</taxon>
        <taxon>Pseudomonadota</taxon>
        <taxon>Gammaproteobacteria</taxon>
        <taxon>Pseudomonadales</taxon>
        <taxon>Pseudomonadaceae</taxon>
        <taxon>Pseudomonas</taxon>
    </lineage>
</organism>
<sequence length="520" mass="58392">MAIKISELTGAQQSLYTRLTAGEPLAGDLTLGYRLALEMLSEDLLARCIELDGPEAARERLGSLRMLKEFRATVLAEAEAGPVPQMFIDVLRRVGVTYRCAFEQETIAMLLRPVLARINSNQRGIGVWAANLVPRMLTCKAFVSEECFKNPYIGNVILQSLDESKTERANEENYKAIKLVVEHLAFDLDEYRGVLKKIGQNDPRIYELVNPIVGVPSFEKIFLAGLMAKDVSKVKGDIQADPGAVYAFLNHLPEQDFHRAMTDDCLTLMLLARWVDSDAYPMLSQHKGFQEGHEAFVRRLFQNPIYVDRVKEIKPLWEKASASTGLLFTHVYARRVGVRMNLPYYWGDSNETGTLAKLMIADKDHGLFSEVSDSLRAILRNHVHYLVRNINIECAPYQVTCVPDELLKNDDDKADALALQWEFERGRRDFEGAGDLDELLSRVQLPLTAKLSAAGELPSFEGPIMKALVLGVPQATRDAMARHSDEYKEGAMHAGLFSMDNFAELSDKGQTKFMINVLDM</sequence>
<protein>
    <submittedName>
        <fullName evidence="1">Uncharacterized protein</fullName>
    </submittedName>
</protein>
<dbReference type="RefSeq" id="WP_184585929.1">
    <property type="nucleotide sequence ID" value="NZ_JACHLI010000001.1"/>
</dbReference>
<evidence type="ECO:0000313" key="1">
    <source>
        <dbReference type="EMBL" id="MBB4861679.1"/>
    </source>
</evidence>
<evidence type="ECO:0000313" key="2">
    <source>
        <dbReference type="Proteomes" id="UP000566995"/>
    </source>
</evidence>
<dbReference type="Proteomes" id="UP000566995">
    <property type="component" value="Unassembled WGS sequence"/>
</dbReference>
<gene>
    <name evidence="1" type="ORF">HNP46_000490</name>
</gene>
<dbReference type="AlphaFoldDB" id="A0A7W7NZK0"/>
<reference evidence="1 2" key="1">
    <citation type="submission" date="2020-08" db="EMBL/GenBank/DDBJ databases">
        <title>Functional genomics of gut bacteria from endangered species of beetles.</title>
        <authorList>
            <person name="Carlos-Shanley C."/>
        </authorList>
    </citation>
    <scope>NUCLEOTIDE SEQUENCE [LARGE SCALE GENOMIC DNA]</scope>
    <source>
        <strain evidence="1 2">S00179</strain>
    </source>
</reference>